<feature type="region of interest" description="Disordered" evidence="1">
    <location>
        <begin position="432"/>
        <end position="458"/>
    </location>
</feature>
<evidence type="ECO:0000256" key="1">
    <source>
        <dbReference type="SAM" id="MobiDB-lite"/>
    </source>
</evidence>
<protein>
    <recommendedName>
        <fullName evidence="4">Protein kinase domain-containing protein</fullName>
    </recommendedName>
</protein>
<organism evidence="2 3">
    <name type="scientific">Angomonas deanei</name>
    <dbReference type="NCBI Taxonomy" id="59799"/>
    <lineage>
        <taxon>Eukaryota</taxon>
        <taxon>Discoba</taxon>
        <taxon>Euglenozoa</taxon>
        <taxon>Kinetoplastea</taxon>
        <taxon>Metakinetoplastina</taxon>
        <taxon>Trypanosomatida</taxon>
        <taxon>Trypanosomatidae</taxon>
        <taxon>Strigomonadinae</taxon>
        <taxon>Angomonas</taxon>
    </lineage>
</organism>
<proteinExistence type="predicted"/>
<dbReference type="AlphaFoldDB" id="A0A7G2CDW6"/>
<dbReference type="VEuPathDB" id="TriTrypDB:ADEAN_000453200"/>
<evidence type="ECO:0000313" key="3">
    <source>
        <dbReference type="Proteomes" id="UP000515908"/>
    </source>
</evidence>
<dbReference type="InterPro" id="IPR011009">
    <property type="entry name" value="Kinase-like_dom_sf"/>
</dbReference>
<name>A0A7G2CDW6_9TRYP</name>
<reference evidence="2 3" key="1">
    <citation type="submission" date="2020-08" db="EMBL/GenBank/DDBJ databases">
        <authorList>
            <person name="Newling K."/>
            <person name="Davey J."/>
            <person name="Forrester S."/>
        </authorList>
    </citation>
    <scope>NUCLEOTIDE SEQUENCE [LARGE SCALE GENOMIC DNA]</scope>
    <source>
        <strain evidence="3">Crithidia deanei Carvalho (ATCC PRA-265)</strain>
    </source>
</reference>
<sequence length="749" mass="83798">MAVFCDEENRLRAGKSISDLCTAGSLTVCLRYLKLASSRQLVFQQQNKYCIEKIVGEGSDSLVFRVKRYTDDLSEVLPQHLALKFVGAPNEAARSKWIKTVDQLKALRNYQPNLNIPLDLFINFNPVHFISSNPTDGNATSVVVGSASPPSASVVHQIPEGFWLKLEAKELLRHFTMNHDGELKENSLPRWYFCQVSEYYETNALTYLGNLAAFRNASVSKNEDFPLESVLCSVLYQTSSQLLLLSRETPALWHGNLKVSNLMVKNSTAKRHLGNTFFLPITLTDSGMSRWADYTLLERLTRYDESDDVLDPLARSSPGRDARDCFTGTKCGRLFIVERKPKHLCELLRTILQTPHFIAPERILVSFLKIPSLADLFLAPVETLLRSGAISVQLPLSRRLLRKHTQQQSNGGRQVASGHWFTSKYLCSHKNDGPGNIDSRGAPTDAGEHANGASDLPLPPRKYYAGPPLFQGTRSNTVKEWRKQYAQQFAESQLRGENMHHLHNEQVTALEEEVAGEMQLPQENSGSFINLGATFNNYSEFFSVPSPSLSVSDHDRFPVDRSTYETSTPSETTCHTVTSVSAESSEMFLLMLSLLDKNRSSDDLWSLGVTLFELSVAAVPKTRAESANTSRTISASSLSVDALEALTTDLGTYRPEELTEGVKWQNSIAFEQSVLAYLTTLGCYSNQWTWMVSRLLSPVPSRRPGLEQILSTLRYQSSTEACDADPVLLDYTGDELHETCVLYLHHQND</sequence>
<evidence type="ECO:0008006" key="4">
    <source>
        <dbReference type="Google" id="ProtNLM"/>
    </source>
</evidence>
<dbReference type="SUPFAM" id="SSF56112">
    <property type="entry name" value="Protein kinase-like (PK-like)"/>
    <property type="match status" value="2"/>
</dbReference>
<evidence type="ECO:0000313" key="2">
    <source>
        <dbReference type="EMBL" id="CAD2217054.1"/>
    </source>
</evidence>
<keyword evidence="3" id="KW-1185">Reference proteome</keyword>
<dbReference type="Proteomes" id="UP000515908">
    <property type="component" value="Chromosome 08"/>
</dbReference>
<dbReference type="EMBL" id="LR877152">
    <property type="protein sequence ID" value="CAD2217054.1"/>
    <property type="molecule type" value="Genomic_DNA"/>
</dbReference>
<accession>A0A7G2CDW6</accession>
<dbReference type="Gene3D" id="1.10.510.10">
    <property type="entry name" value="Transferase(Phosphotransferase) domain 1"/>
    <property type="match status" value="1"/>
</dbReference>
<gene>
    <name evidence="2" type="ORF">ADEAN_000453200</name>
</gene>